<evidence type="ECO:0000313" key="2">
    <source>
        <dbReference type="Proteomes" id="UP000709295"/>
    </source>
</evidence>
<reference evidence="1" key="1">
    <citation type="submission" date="2021-01" db="EMBL/GenBank/DDBJ databases">
        <title>Phytophthora aleatoria, a newly-described species from Pinus radiata is distinct from Phytophthora cactorum isolates based on comparative genomics.</title>
        <authorList>
            <person name="Mcdougal R."/>
            <person name="Panda P."/>
            <person name="Williams N."/>
            <person name="Studholme D.J."/>
        </authorList>
    </citation>
    <scope>NUCLEOTIDE SEQUENCE</scope>
    <source>
        <strain evidence="1">NZFS 4037</strain>
    </source>
</reference>
<protein>
    <submittedName>
        <fullName evidence="1">Uncharacterized protein</fullName>
    </submittedName>
</protein>
<organism evidence="1 2">
    <name type="scientific">Phytophthora aleatoria</name>
    <dbReference type="NCBI Taxonomy" id="2496075"/>
    <lineage>
        <taxon>Eukaryota</taxon>
        <taxon>Sar</taxon>
        <taxon>Stramenopiles</taxon>
        <taxon>Oomycota</taxon>
        <taxon>Peronosporomycetes</taxon>
        <taxon>Peronosporales</taxon>
        <taxon>Peronosporaceae</taxon>
        <taxon>Phytophthora</taxon>
    </lineage>
</organism>
<keyword evidence="2" id="KW-1185">Reference proteome</keyword>
<proteinExistence type="predicted"/>
<dbReference type="AlphaFoldDB" id="A0A8J5IJE1"/>
<comment type="caution">
    <text evidence="1">The sequence shown here is derived from an EMBL/GenBank/DDBJ whole genome shotgun (WGS) entry which is preliminary data.</text>
</comment>
<dbReference type="EMBL" id="JAENGY010000918">
    <property type="protein sequence ID" value="KAG6954800.1"/>
    <property type="molecule type" value="Genomic_DNA"/>
</dbReference>
<name>A0A8J5IJE1_9STRA</name>
<accession>A0A8J5IJE1</accession>
<sequence>MHINRKLGRTHLSETDTFAYSLSSNHNPGYQMNCQSCRAIRVTSTAARAVHAYAMYLAVGIQRSRQRSATTTRIYYIFQKNVRNKVALIDSYRDVEV</sequence>
<gene>
    <name evidence="1" type="ORF">JG688_00012182</name>
</gene>
<dbReference type="Proteomes" id="UP000709295">
    <property type="component" value="Unassembled WGS sequence"/>
</dbReference>
<evidence type="ECO:0000313" key="1">
    <source>
        <dbReference type="EMBL" id="KAG6954800.1"/>
    </source>
</evidence>